<name>A0A1T5LPH9_9FIRM</name>
<gene>
    <name evidence="1" type="ORF">SAMN02194393_03194</name>
</gene>
<reference evidence="1 2" key="1">
    <citation type="submission" date="2017-02" db="EMBL/GenBank/DDBJ databases">
        <authorList>
            <person name="Peterson S.W."/>
        </authorList>
    </citation>
    <scope>NUCLEOTIDE SEQUENCE [LARGE SCALE GENOMIC DNA]</scope>
    <source>
        <strain evidence="1 2">M1</strain>
    </source>
</reference>
<evidence type="ECO:0000313" key="2">
    <source>
        <dbReference type="Proteomes" id="UP000190285"/>
    </source>
</evidence>
<sequence length="83" mass="9079">MTIDKENTKLLKAIEELANPTSKDKTIIKEAVDSFGINTFLLNIEEYDISMTVKDKIIALRNVVDALYKGESNDSSQGGGQSG</sequence>
<dbReference type="AlphaFoldDB" id="A0A1T5LPH9"/>
<dbReference type="Proteomes" id="UP000190285">
    <property type="component" value="Unassembled WGS sequence"/>
</dbReference>
<organism evidence="1 2">
    <name type="scientific">Maledivibacter halophilus</name>
    <dbReference type="NCBI Taxonomy" id="36842"/>
    <lineage>
        <taxon>Bacteria</taxon>
        <taxon>Bacillati</taxon>
        <taxon>Bacillota</taxon>
        <taxon>Clostridia</taxon>
        <taxon>Peptostreptococcales</taxon>
        <taxon>Caminicellaceae</taxon>
        <taxon>Maledivibacter</taxon>
    </lineage>
</organism>
<protein>
    <submittedName>
        <fullName evidence="1">Uncharacterized protein</fullName>
    </submittedName>
</protein>
<proteinExistence type="predicted"/>
<dbReference type="EMBL" id="FUZT01000007">
    <property type="protein sequence ID" value="SKC77852.1"/>
    <property type="molecule type" value="Genomic_DNA"/>
</dbReference>
<dbReference type="STRING" id="36842.SAMN02194393_03194"/>
<evidence type="ECO:0000313" key="1">
    <source>
        <dbReference type="EMBL" id="SKC77852.1"/>
    </source>
</evidence>
<keyword evidence="2" id="KW-1185">Reference proteome</keyword>
<dbReference type="RefSeq" id="WP_079492912.1">
    <property type="nucleotide sequence ID" value="NZ_FUZT01000007.1"/>
</dbReference>
<accession>A0A1T5LPH9</accession>